<keyword evidence="7" id="KW-1185">Reference proteome</keyword>
<dbReference type="GO" id="GO:0003746">
    <property type="term" value="F:translation elongation factor activity"/>
    <property type="evidence" value="ECO:0007669"/>
    <property type="project" value="UniProtKB-KW"/>
</dbReference>
<organism evidence="6 7">
    <name type="scientific">Gimesia chilikensis</name>
    <dbReference type="NCBI Taxonomy" id="2605989"/>
    <lineage>
        <taxon>Bacteria</taxon>
        <taxon>Pseudomonadati</taxon>
        <taxon>Planctomycetota</taxon>
        <taxon>Planctomycetia</taxon>
        <taxon>Planctomycetales</taxon>
        <taxon>Planctomycetaceae</taxon>
        <taxon>Gimesia</taxon>
    </lineage>
</organism>
<keyword evidence="1" id="KW-0547">Nucleotide-binding</keyword>
<keyword evidence="4" id="KW-0342">GTP-binding</keyword>
<keyword evidence="3" id="KW-0648">Protein biosynthesis</keyword>
<gene>
    <name evidence="6" type="primary">tufA</name>
    <name evidence="6" type="ORF">HG66A1_06590</name>
</gene>
<dbReference type="AlphaFoldDB" id="A0A517PHN9"/>
<reference evidence="6 7" key="1">
    <citation type="submission" date="2019-02" db="EMBL/GenBank/DDBJ databases">
        <title>Deep-cultivation of Planctomycetes and their phenomic and genomic characterization uncovers novel biology.</title>
        <authorList>
            <person name="Wiegand S."/>
            <person name="Jogler M."/>
            <person name="Boedeker C."/>
            <person name="Pinto D."/>
            <person name="Vollmers J."/>
            <person name="Rivas-Marin E."/>
            <person name="Kohn T."/>
            <person name="Peeters S.H."/>
            <person name="Heuer A."/>
            <person name="Rast P."/>
            <person name="Oberbeckmann S."/>
            <person name="Bunk B."/>
            <person name="Jeske O."/>
            <person name="Meyerdierks A."/>
            <person name="Storesund J.E."/>
            <person name="Kallscheuer N."/>
            <person name="Luecker S."/>
            <person name="Lage O.M."/>
            <person name="Pohl T."/>
            <person name="Merkel B.J."/>
            <person name="Hornburger P."/>
            <person name="Mueller R.-W."/>
            <person name="Bruemmer F."/>
            <person name="Labrenz M."/>
            <person name="Spormann A.M."/>
            <person name="Op den Camp H."/>
            <person name="Overmann J."/>
            <person name="Amann R."/>
            <person name="Jetten M.S.M."/>
            <person name="Mascher T."/>
            <person name="Medema M.H."/>
            <person name="Devos D.P."/>
            <person name="Kaster A.-K."/>
            <person name="Ovreas L."/>
            <person name="Rohde M."/>
            <person name="Galperin M.Y."/>
            <person name="Jogler C."/>
        </authorList>
    </citation>
    <scope>NUCLEOTIDE SEQUENCE [LARGE SCALE GENOMIC DNA]</scope>
    <source>
        <strain evidence="6 7">HG66A1</strain>
    </source>
</reference>
<dbReference type="RefSeq" id="WP_145180771.1">
    <property type="nucleotide sequence ID" value="NZ_CP036266.1"/>
</dbReference>
<dbReference type="InterPro" id="IPR004160">
    <property type="entry name" value="Transl_elong_EFTu/EF1A_C"/>
</dbReference>
<dbReference type="Gene3D" id="2.40.30.10">
    <property type="entry name" value="Translation factors"/>
    <property type="match status" value="1"/>
</dbReference>
<dbReference type="OrthoDB" id="288362at2"/>
<dbReference type="SUPFAM" id="SSF50465">
    <property type="entry name" value="EF-Tu/eEF-1alpha/eIF2-gamma C-terminal domain"/>
    <property type="match status" value="1"/>
</dbReference>
<evidence type="ECO:0000256" key="2">
    <source>
        <dbReference type="ARBA" id="ARBA00022768"/>
    </source>
</evidence>
<evidence type="ECO:0000256" key="3">
    <source>
        <dbReference type="ARBA" id="ARBA00022917"/>
    </source>
</evidence>
<keyword evidence="2 6" id="KW-0251">Elongation factor</keyword>
<evidence type="ECO:0000256" key="4">
    <source>
        <dbReference type="ARBA" id="ARBA00023134"/>
    </source>
</evidence>
<feature type="domain" description="Translation elongation factor EFTu/EF1A C-terminal" evidence="5">
    <location>
        <begin position="3"/>
        <end position="102"/>
    </location>
</feature>
<name>A0A517PHN9_9PLAN</name>
<sequence>MKYHEIEAEVYYLTTEEGGRKNGVLNGYRGQFHYDGGDHDGGQFFPDFLENEMIELGSIVSVLIRFPQRQWDEIHSGRIKIGMSFFVREGAKVVGRGRVKRV</sequence>
<accession>A0A517PHN9</accession>
<dbReference type="Proteomes" id="UP000320421">
    <property type="component" value="Chromosome"/>
</dbReference>
<dbReference type="InterPro" id="IPR009001">
    <property type="entry name" value="Transl_elong_EF1A/Init_IF2_C"/>
</dbReference>
<dbReference type="GO" id="GO:0005525">
    <property type="term" value="F:GTP binding"/>
    <property type="evidence" value="ECO:0007669"/>
    <property type="project" value="UniProtKB-KW"/>
</dbReference>
<evidence type="ECO:0000313" key="7">
    <source>
        <dbReference type="Proteomes" id="UP000320421"/>
    </source>
</evidence>
<evidence type="ECO:0000313" key="6">
    <source>
        <dbReference type="EMBL" id="QDT18896.1"/>
    </source>
</evidence>
<dbReference type="Pfam" id="PF03143">
    <property type="entry name" value="GTP_EFTU_D3"/>
    <property type="match status" value="1"/>
</dbReference>
<protein>
    <submittedName>
        <fullName evidence="6">Elongation factor Tu</fullName>
    </submittedName>
</protein>
<proteinExistence type="predicted"/>
<evidence type="ECO:0000259" key="5">
    <source>
        <dbReference type="Pfam" id="PF03143"/>
    </source>
</evidence>
<dbReference type="EMBL" id="CP036266">
    <property type="protein sequence ID" value="QDT18896.1"/>
    <property type="molecule type" value="Genomic_DNA"/>
</dbReference>
<evidence type="ECO:0000256" key="1">
    <source>
        <dbReference type="ARBA" id="ARBA00022741"/>
    </source>
</evidence>